<gene>
    <name evidence="2" type="ORF">EYF80_067758</name>
</gene>
<keyword evidence="3" id="KW-1185">Reference proteome</keyword>
<protein>
    <submittedName>
        <fullName evidence="2">Uncharacterized protein</fullName>
    </submittedName>
</protein>
<evidence type="ECO:0000256" key="1">
    <source>
        <dbReference type="SAM" id="MobiDB-lite"/>
    </source>
</evidence>
<dbReference type="Proteomes" id="UP000314294">
    <property type="component" value="Unassembled WGS sequence"/>
</dbReference>
<accession>A0A4Z2E066</accession>
<evidence type="ECO:0000313" key="2">
    <source>
        <dbReference type="EMBL" id="TNN22129.1"/>
    </source>
</evidence>
<organism evidence="2 3">
    <name type="scientific">Liparis tanakae</name>
    <name type="common">Tanaka's snailfish</name>
    <dbReference type="NCBI Taxonomy" id="230148"/>
    <lineage>
        <taxon>Eukaryota</taxon>
        <taxon>Metazoa</taxon>
        <taxon>Chordata</taxon>
        <taxon>Craniata</taxon>
        <taxon>Vertebrata</taxon>
        <taxon>Euteleostomi</taxon>
        <taxon>Actinopterygii</taxon>
        <taxon>Neopterygii</taxon>
        <taxon>Teleostei</taxon>
        <taxon>Neoteleostei</taxon>
        <taxon>Acanthomorphata</taxon>
        <taxon>Eupercaria</taxon>
        <taxon>Perciformes</taxon>
        <taxon>Cottioidei</taxon>
        <taxon>Cottales</taxon>
        <taxon>Liparidae</taxon>
        <taxon>Liparis</taxon>
    </lineage>
</organism>
<feature type="region of interest" description="Disordered" evidence="1">
    <location>
        <begin position="1"/>
        <end position="25"/>
    </location>
</feature>
<sequence>MCIVSSQPSPTRQETSSSTAPTRWTALRTSTRRAVCSSTAGPWTCMRRASSTSWLKGPSTRPSTFWCRRRWAELRRPPMAASPTRRHRRAGHCRRASTGRRAKKPMRCTRRRRPSTAT</sequence>
<proteinExistence type="predicted"/>
<evidence type="ECO:0000313" key="3">
    <source>
        <dbReference type="Proteomes" id="UP000314294"/>
    </source>
</evidence>
<reference evidence="2 3" key="1">
    <citation type="submission" date="2019-03" db="EMBL/GenBank/DDBJ databases">
        <title>First draft genome of Liparis tanakae, snailfish: a comprehensive survey of snailfish specific genes.</title>
        <authorList>
            <person name="Kim W."/>
            <person name="Song I."/>
            <person name="Jeong J.-H."/>
            <person name="Kim D."/>
            <person name="Kim S."/>
            <person name="Ryu S."/>
            <person name="Song J.Y."/>
            <person name="Lee S.K."/>
        </authorList>
    </citation>
    <scope>NUCLEOTIDE SEQUENCE [LARGE SCALE GENOMIC DNA]</scope>
    <source>
        <tissue evidence="2">Muscle</tissue>
    </source>
</reference>
<feature type="compositionally biased region" description="Basic residues" evidence="1">
    <location>
        <begin position="84"/>
        <end position="118"/>
    </location>
</feature>
<comment type="caution">
    <text evidence="2">The sequence shown here is derived from an EMBL/GenBank/DDBJ whole genome shotgun (WGS) entry which is preliminary data.</text>
</comment>
<feature type="region of interest" description="Disordered" evidence="1">
    <location>
        <begin position="77"/>
        <end position="118"/>
    </location>
</feature>
<dbReference type="AlphaFoldDB" id="A0A4Z2E066"/>
<feature type="compositionally biased region" description="Polar residues" evidence="1">
    <location>
        <begin position="1"/>
        <end position="22"/>
    </location>
</feature>
<dbReference type="EMBL" id="SRLO01024105">
    <property type="protein sequence ID" value="TNN22129.1"/>
    <property type="molecule type" value="Genomic_DNA"/>
</dbReference>
<name>A0A4Z2E066_9TELE</name>